<dbReference type="GO" id="GO:0010436">
    <property type="term" value="F:carotenoid dioxygenase activity"/>
    <property type="evidence" value="ECO:0007669"/>
    <property type="project" value="TreeGrafter"/>
</dbReference>
<protein>
    <submittedName>
        <fullName evidence="6">All-trans-8'-apo-beta-carotenal 15,15'-oxygenase</fullName>
        <ecNumber evidence="6">1.13.11.75</ecNumber>
    </submittedName>
</protein>
<organism evidence="6 7">
    <name type="scientific">Silvibacterium bohemicum</name>
    <dbReference type="NCBI Taxonomy" id="1577686"/>
    <lineage>
        <taxon>Bacteria</taxon>
        <taxon>Pseudomonadati</taxon>
        <taxon>Acidobacteriota</taxon>
        <taxon>Terriglobia</taxon>
        <taxon>Terriglobales</taxon>
        <taxon>Acidobacteriaceae</taxon>
        <taxon>Silvibacterium</taxon>
    </lineage>
</organism>
<dbReference type="PANTHER" id="PTHR10543">
    <property type="entry name" value="BETA-CAROTENE DIOXYGENASE"/>
    <property type="match status" value="1"/>
</dbReference>
<keyword evidence="2 5" id="KW-0479">Metal-binding</keyword>
<evidence type="ECO:0000256" key="1">
    <source>
        <dbReference type="ARBA" id="ARBA00006787"/>
    </source>
</evidence>
<dbReference type="Proteomes" id="UP000538666">
    <property type="component" value="Unassembled WGS sequence"/>
</dbReference>
<comment type="caution">
    <text evidence="6">The sequence shown here is derived from an EMBL/GenBank/DDBJ whole genome shotgun (WGS) entry which is preliminary data.</text>
</comment>
<evidence type="ECO:0000313" key="7">
    <source>
        <dbReference type="Proteomes" id="UP000538666"/>
    </source>
</evidence>
<keyword evidence="4 5" id="KW-0408">Iron</keyword>
<dbReference type="EC" id="1.13.11.75" evidence="6"/>
<evidence type="ECO:0000313" key="6">
    <source>
        <dbReference type="EMBL" id="MBB6142277.1"/>
    </source>
</evidence>
<evidence type="ECO:0000256" key="3">
    <source>
        <dbReference type="ARBA" id="ARBA00023002"/>
    </source>
</evidence>
<gene>
    <name evidence="6" type="ORF">HNQ77_000215</name>
</gene>
<dbReference type="OrthoDB" id="6636843at2"/>
<feature type="binding site" evidence="5">
    <location>
        <position position="251"/>
    </location>
    <ligand>
        <name>Fe cation</name>
        <dbReference type="ChEBI" id="CHEBI:24875"/>
        <note>catalytic</note>
    </ligand>
</feature>
<keyword evidence="7" id="KW-1185">Reference proteome</keyword>
<dbReference type="RefSeq" id="WP_050057527.1">
    <property type="nucleotide sequence ID" value="NZ_JACHEK010000001.1"/>
</dbReference>
<name>A0A841JNV8_9BACT</name>
<feature type="binding site" evidence="5">
    <location>
        <position position="202"/>
    </location>
    <ligand>
        <name>Fe cation</name>
        <dbReference type="ChEBI" id="CHEBI:24875"/>
        <note>catalytic</note>
    </ligand>
</feature>
<feature type="binding site" evidence="5">
    <location>
        <position position="493"/>
    </location>
    <ligand>
        <name>Fe cation</name>
        <dbReference type="ChEBI" id="CHEBI:24875"/>
        <note>catalytic</note>
    </ligand>
</feature>
<dbReference type="GO" id="GO:0016121">
    <property type="term" value="P:carotene catabolic process"/>
    <property type="evidence" value="ECO:0007669"/>
    <property type="project" value="TreeGrafter"/>
</dbReference>
<accession>A0A841JNV8</accession>
<dbReference type="PANTHER" id="PTHR10543:SF89">
    <property type="entry name" value="CAROTENOID 9,10(9',10')-CLEAVAGE DIOXYGENASE 1"/>
    <property type="match status" value="1"/>
</dbReference>
<reference evidence="6 7" key="1">
    <citation type="submission" date="2020-08" db="EMBL/GenBank/DDBJ databases">
        <title>Genomic Encyclopedia of Type Strains, Phase IV (KMG-IV): sequencing the most valuable type-strain genomes for metagenomic binning, comparative biology and taxonomic classification.</title>
        <authorList>
            <person name="Goeker M."/>
        </authorList>
    </citation>
    <scope>NUCLEOTIDE SEQUENCE [LARGE SCALE GENOMIC DNA]</scope>
    <source>
        <strain evidence="6 7">DSM 103733</strain>
    </source>
</reference>
<evidence type="ECO:0000256" key="2">
    <source>
        <dbReference type="ARBA" id="ARBA00022723"/>
    </source>
</evidence>
<dbReference type="Pfam" id="PF03055">
    <property type="entry name" value="RPE65"/>
    <property type="match status" value="1"/>
</dbReference>
<dbReference type="EMBL" id="JACHEK010000001">
    <property type="protein sequence ID" value="MBB6142277.1"/>
    <property type="molecule type" value="Genomic_DNA"/>
</dbReference>
<dbReference type="GO" id="GO:0046872">
    <property type="term" value="F:metal ion binding"/>
    <property type="evidence" value="ECO:0007669"/>
    <property type="project" value="UniProtKB-KW"/>
</dbReference>
<sequence>MNSSLLHRPLPTLNRRSLLASLSMLTAAGLIEPQLVASVLAGERDLGRLAVQAPSSEGTWSSLHVEGAIPKDLNGTLYRVAPGQKTNHGVQLRHLFDGDALLVKYQLREGNATVSARFVETPERLEEAATGTMLYNEFGTLAPAPGKGGKNQPSINVIRWDGRLLALSEGGHPSAVNEQTLAFEGYWDFHGTLPKDMSFTAHPKFDPETGVGYAFGTHKGRDLALTVFRMELDGRLTQIASLPQPDYFMVHDMLLGSEHLVFVVPPVHYDLPSLFSGRVTPADALRYAASDPTRLIVLRKDGTGEPVILEQPAGMVFHHGNLAEAGDLMTMDSLLSPDASIFQHLAAWSESNPPQAQLPQLTRLTLDLKQKRVTGRSVIGEGQEFPRFDTRMSGKATRHLYTMQGGENFTQQTLVRHDFASATTQHVDAGAGNAFEEAVFVPRHGKSSEDDGWLLHQGYSAVRNETYLDIRDAATLDRAARVWTGQHFPIGFHGNFYYDV</sequence>
<evidence type="ECO:0000256" key="4">
    <source>
        <dbReference type="ARBA" id="ARBA00023004"/>
    </source>
</evidence>
<dbReference type="AlphaFoldDB" id="A0A841JNV8"/>
<dbReference type="InterPro" id="IPR004294">
    <property type="entry name" value="Carotenoid_Oase"/>
</dbReference>
<comment type="cofactor">
    <cofactor evidence="5">
        <name>Fe(2+)</name>
        <dbReference type="ChEBI" id="CHEBI:29033"/>
    </cofactor>
    <text evidence="5">Binds 1 Fe(2+) ion per subunit.</text>
</comment>
<comment type="similarity">
    <text evidence="1">Belongs to the carotenoid oxygenase family.</text>
</comment>
<proteinExistence type="inferred from homology"/>
<dbReference type="GO" id="GO:0102162">
    <property type="term" value="F:all-trans-8'-apo-beta-carotenal 15,15'-oxygenase activity"/>
    <property type="evidence" value="ECO:0007669"/>
    <property type="project" value="UniProtKB-EC"/>
</dbReference>
<feature type="binding site" evidence="5">
    <location>
        <position position="318"/>
    </location>
    <ligand>
        <name>Fe cation</name>
        <dbReference type="ChEBI" id="CHEBI:24875"/>
        <note>catalytic</note>
    </ligand>
</feature>
<evidence type="ECO:0000256" key="5">
    <source>
        <dbReference type="PIRSR" id="PIRSR604294-1"/>
    </source>
</evidence>
<keyword evidence="3 6" id="KW-0560">Oxidoreductase</keyword>